<organism evidence="2 3">
    <name type="scientific">Rosa chinensis</name>
    <name type="common">China rose</name>
    <dbReference type="NCBI Taxonomy" id="74649"/>
    <lineage>
        <taxon>Eukaryota</taxon>
        <taxon>Viridiplantae</taxon>
        <taxon>Streptophyta</taxon>
        <taxon>Embryophyta</taxon>
        <taxon>Tracheophyta</taxon>
        <taxon>Spermatophyta</taxon>
        <taxon>Magnoliopsida</taxon>
        <taxon>eudicotyledons</taxon>
        <taxon>Gunneridae</taxon>
        <taxon>Pentapetalae</taxon>
        <taxon>rosids</taxon>
        <taxon>fabids</taxon>
        <taxon>Rosales</taxon>
        <taxon>Rosaceae</taxon>
        <taxon>Rosoideae</taxon>
        <taxon>Rosoideae incertae sedis</taxon>
        <taxon>Rosa</taxon>
    </lineage>
</organism>
<keyword evidence="3" id="KW-1185">Reference proteome</keyword>
<keyword evidence="1" id="KW-1133">Transmembrane helix</keyword>
<protein>
    <submittedName>
        <fullName evidence="2">Uncharacterized protein</fullName>
    </submittedName>
</protein>
<feature type="transmembrane region" description="Helical" evidence="1">
    <location>
        <begin position="121"/>
        <end position="141"/>
    </location>
</feature>
<keyword evidence="1" id="KW-0812">Transmembrane</keyword>
<dbReference type="EMBL" id="PDCK01000039">
    <property type="protein sequence ID" value="PRQ56942.1"/>
    <property type="molecule type" value="Genomic_DNA"/>
</dbReference>
<feature type="transmembrane region" description="Helical" evidence="1">
    <location>
        <begin position="43"/>
        <end position="69"/>
    </location>
</feature>
<name>A0A2P6SE38_ROSCH</name>
<dbReference type="STRING" id="74649.A0A2P6SE38"/>
<evidence type="ECO:0000256" key="1">
    <source>
        <dbReference type="SAM" id="Phobius"/>
    </source>
</evidence>
<gene>
    <name evidence="2" type="ORF">RchiOBHm_Chr1g0342811</name>
</gene>
<accession>A0A2P6SE38</accession>
<evidence type="ECO:0000313" key="3">
    <source>
        <dbReference type="Proteomes" id="UP000238479"/>
    </source>
</evidence>
<keyword evidence="1" id="KW-0472">Membrane</keyword>
<reference evidence="2 3" key="1">
    <citation type="journal article" date="2018" name="Nat. Genet.">
        <title>The Rosa genome provides new insights in the design of modern roses.</title>
        <authorList>
            <person name="Bendahmane M."/>
        </authorList>
    </citation>
    <scope>NUCLEOTIDE SEQUENCE [LARGE SCALE GENOMIC DNA]</scope>
    <source>
        <strain evidence="3">cv. Old Blush</strain>
    </source>
</reference>
<proteinExistence type="predicted"/>
<dbReference type="Proteomes" id="UP000238479">
    <property type="component" value="Chromosome 1"/>
</dbReference>
<comment type="caution">
    <text evidence="2">The sequence shown here is derived from an EMBL/GenBank/DDBJ whole genome shotgun (WGS) entry which is preliminary data.</text>
</comment>
<dbReference type="AlphaFoldDB" id="A0A2P6SE38"/>
<sequence length="156" mass="18082">MCGVLKECLLRRNFSIELRCGIQGAESDIVQACRRVRTFQFELPIVCVFMMLIECSFCTTEMLMILLMMCEYSYWFIQKFERGMHDLTESLKSLQCTLIFVGENSPFGVESVYMNARMDMLRLYVVYFLTGSVVWLAVTGAPKRHAYSNRILPHGI</sequence>
<evidence type="ECO:0000313" key="2">
    <source>
        <dbReference type="EMBL" id="PRQ56942.1"/>
    </source>
</evidence>
<dbReference type="Gramene" id="PRQ56942">
    <property type="protein sequence ID" value="PRQ56942"/>
    <property type="gene ID" value="RchiOBHm_Chr1g0342811"/>
</dbReference>